<evidence type="ECO:0000313" key="2">
    <source>
        <dbReference type="Proteomes" id="UP000231057"/>
    </source>
</evidence>
<organism evidence="1 2">
    <name type="scientific">Parathermosynechococcus lividus PCC 6715</name>
    <dbReference type="NCBI Taxonomy" id="1917166"/>
    <lineage>
        <taxon>Bacteria</taxon>
        <taxon>Bacillati</taxon>
        <taxon>Cyanobacteriota</taxon>
        <taxon>Cyanophyceae</taxon>
        <taxon>Acaryochloridales</taxon>
        <taxon>Thermosynechococcaceae</taxon>
        <taxon>Parathermosynechococcus</taxon>
    </lineage>
</organism>
<dbReference type="AlphaFoldDB" id="A0A2D2PZA9"/>
<accession>A0A2D2PZA9</accession>
<dbReference type="RefSeq" id="WP_198406084.1">
    <property type="nucleotide sequence ID" value="NZ_CP018092.1"/>
</dbReference>
<name>A0A2D2PZA9_PARLV</name>
<proteinExistence type="predicted"/>
<protein>
    <submittedName>
        <fullName evidence="1">Uncharacterized protein</fullName>
    </submittedName>
</protein>
<evidence type="ECO:0000313" key="1">
    <source>
        <dbReference type="EMBL" id="ATS17582.1"/>
    </source>
</evidence>
<sequence>MQGFSTYPFYIFGQGWEQVELPPDVQCFKRDTVIAQLEQIAWWHWDAAKISQCLPHIVAADIHALQGSAG</sequence>
<reference evidence="2" key="2">
    <citation type="journal article" date="2022" name="Front. Microbiol.">
        <title>Comparative Genomic Analysis Revealed Distinct Molecular Components and Organization of CO2-Concentrating Mechanism in Thermophilic Cyanobacteria.</title>
        <authorList>
            <person name="Tang J."/>
            <person name="Zhou H."/>
            <person name="Yao D."/>
            <person name="Riaz S."/>
            <person name="You D."/>
            <person name="Klepacz-Smolka A."/>
            <person name="Daroch M."/>
        </authorList>
    </citation>
    <scope>NUCLEOTIDE SEQUENCE [LARGE SCALE GENOMIC DNA]</scope>
    <source>
        <strain evidence="2">PCC 6715</strain>
    </source>
</reference>
<gene>
    <name evidence="1" type="ORF">BRW62_01170</name>
</gene>
<reference evidence="1 2" key="1">
    <citation type="submission" date="2016-11" db="EMBL/GenBank/DDBJ databases">
        <title>Complete genome sequence of thermophilic cyanobacteria strain Synechococcus sp. PCC6715.</title>
        <authorList>
            <person name="Tang J."/>
            <person name="Daroch M."/>
            <person name="Liang Y."/>
            <person name="Jiang D."/>
            <person name="Shah M."/>
        </authorList>
    </citation>
    <scope>NUCLEOTIDE SEQUENCE [LARGE SCALE GENOMIC DNA]</scope>
    <source>
        <strain evidence="1 2">PCC 6715</strain>
    </source>
</reference>
<dbReference type="EMBL" id="CP018092">
    <property type="protein sequence ID" value="ATS17582.1"/>
    <property type="molecule type" value="Genomic_DNA"/>
</dbReference>
<dbReference type="KEGG" id="slw:BRW62_01170"/>
<dbReference type="Proteomes" id="UP000231057">
    <property type="component" value="Chromosome"/>
</dbReference>
<keyword evidence="2" id="KW-1185">Reference proteome</keyword>